<evidence type="ECO:0000256" key="8">
    <source>
        <dbReference type="ARBA" id="ARBA00022840"/>
    </source>
</evidence>
<keyword evidence="7" id="KW-0418">Kinase</keyword>
<dbReference type="AlphaFoldDB" id="A0A382T4B2"/>
<dbReference type="EC" id="2.7.2.8" evidence="2"/>
<dbReference type="InterPro" id="IPR001057">
    <property type="entry name" value="Glu/AcGlu_kinase"/>
</dbReference>
<keyword evidence="3" id="KW-0055">Arginine biosynthesis</keyword>
<name>A0A382T4B2_9ZZZZ</name>
<dbReference type="EMBL" id="UINC01133776">
    <property type="protein sequence ID" value="SVD16906.1"/>
    <property type="molecule type" value="Genomic_DNA"/>
</dbReference>
<proteinExistence type="predicted"/>
<sequence length="215" mass="23034">SNFVEGLRVTDKETVKIVEKVLSNDINKKIVNDINLSGGKAEGLSGNQNDLIEATKLKMAVRGSDSNIEKILDLGFVGEPIKINTSIIEQSINKGHIPVIAPLGIDNDNNTYNINADTAAGAIAGALKASKLLLLTDVAGILDENKKLISKLSFEEAKNIINKEYILGGMKPKISTCIDAISKGVQQATILDGRISHALILELFTEHGIGTQIYS</sequence>
<dbReference type="InterPro" id="IPR004662">
    <property type="entry name" value="AcgluKinase_fam"/>
</dbReference>
<organism evidence="10">
    <name type="scientific">marine metagenome</name>
    <dbReference type="NCBI Taxonomy" id="408172"/>
    <lineage>
        <taxon>unclassified sequences</taxon>
        <taxon>metagenomes</taxon>
        <taxon>ecological metagenomes</taxon>
    </lineage>
</organism>
<feature type="non-terminal residue" evidence="10">
    <location>
        <position position="1"/>
    </location>
</feature>
<dbReference type="PANTHER" id="PTHR23342">
    <property type="entry name" value="N-ACETYLGLUTAMATE SYNTHASE"/>
    <property type="match status" value="1"/>
</dbReference>
<evidence type="ECO:0000256" key="5">
    <source>
        <dbReference type="ARBA" id="ARBA00022679"/>
    </source>
</evidence>
<evidence type="ECO:0000256" key="2">
    <source>
        <dbReference type="ARBA" id="ARBA00013065"/>
    </source>
</evidence>
<gene>
    <name evidence="10" type="ORF">METZ01_LOCUS369760</name>
</gene>
<evidence type="ECO:0000256" key="4">
    <source>
        <dbReference type="ARBA" id="ARBA00022605"/>
    </source>
</evidence>
<dbReference type="InterPro" id="IPR001048">
    <property type="entry name" value="Asp/Glu/Uridylate_kinase"/>
</dbReference>
<dbReference type="PANTHER" id="PTHR23342:SF0">
    <property type="entry name" value="N-ACETYLGLUTAMATE SYNTHASE, MITOCHONDRIAL"/>
    <property type="match status" value="1"/>
</dbReference>
<protein>
    <recommendedName>
        <fullName evidence="2">acetylglutamate kinase</fullName>
        <ecNumber evidence="2">2.7.2.8</ecNumber>
    </recommendedName>
</protein>
<evidence type="ECO:0000259" key="9">
    <source>
        <dbReference type="Pfam" id="PF00696"/>
    </source>
</evidence>
<evidence type="ECO:0000256" key="7">
    <source>
        <dbReference type="ARBA" id="ARBA00022777"/>
    </source>
</evidence>
<dbReference type="GO" id="GO:0005524">
    <property type="term" value="F:ATP binding"/>
    <property type="evidence" value="ECO:0007669"/>
    <property type="project" value="UniProtKB-KW"/>
</dbReference>
<reference evidence="10" key="1">
    <citation type="submission" date="2018-05" db="EMBL/GenBank/DDBJ databases">
        <authorList>
            <person name="Lanie J.A."/>
            <person name="Ng W.-L."/>
            <person name="Kazmierczak K.M."/>
            <person name="Andrzejewski T.M."/>
            <person name="Davidsen T.M."/>
            <person name="Wayne K.J."/>
            <person name="Tettelin H."/>
            <person name="Glass J.I."/>
            <person name="Rusch D."/>
            <person name="Podicherti R."/>
            <person name="Tsui H.-C.T."/>
            <person name="Winkler M.E."/>
        </authorList>
    </citation>
    <scope>NUCLEOTIDE SEQUENCE</scope>
</reference>
<keyword evidence="8" id="KW-0067">ATP-binding</keyword>
<evidence type="ECO:0000313" key="10">
    <source>
        <dbReference type="EMBL" id="SVD16906.1"/>
    </source>
</evidence>
<accession>A0A382T4B2</accession>
<dbReference type="InterPro" id="IPR036393">
    <property type="entry name" value="AceGlu_kinase-like_sf"/>
</dbReference>
<dbReference type="Gene3D" id="3.40.1160.10">
    <property type="entry name" value="Acetylglutamate kinase-like"/>
    <property type="match status" value="1"/>
</dbReference>
<dbReference type="PRINTS" id="PR00474">
    <property type="entry name" value="GLU5KINASE"/>
</dbReference>
<dbReference type="NCBIfam" id="TIGR00761">
    <property type="entry name" value="argB"/>
    <property type="match status" value="1"/>
</dbReference>
<keyword evidence="5" id="KW-0808">Transferase</keyword>
<feature type="domain" description="Aspartate/glutamate/uridylate kinase" evidence="9">
    <location>
        <begin position="9"/>
        <end position="191"/>
    </location>
</feature>
<dbReference type="GO" id="GO:0006526">
    <property type="term" value="P:L-arginine biosynthetic process"/>
    <property type="evidence" value="ECO:0007669"/>
    <property type="project" value="UniProtKB-KW"/>
</dbReference>
<comment type="pathway">
    <text evidence="1">Amino-acid biosynthesis; L-arginine biosynthesis; N(2)-acetyl-L-ornithine from L-glutamate: step 2/4.</text>
</comment>
<dbReference type="Pfam" id="PF00696">
    <property type="entry name" value="AA_kinase"/>
    <property type="match status" value="1"/>
</dbReference>
<dbReference type="FunFam" id="3.40.1160.10:FF:000004">
    <property type="entry name" value="Acetylglutamate kinase"/>
    <property type="match status" value="1"/>
</dbReference>
<evidence type="ECO:0000256" key="6">
    <source>
        <dbReference type="ARBA" id="ARBA00022741"/>
    </source>
</evidence>
<dbReference type="GO" id="GO:0005737">
    <property type="term" value="C:cytoplasm"/>
    <property type="evidence" value="ECO:0007669"/>
    <property type="project" value="InterPro"/>
</dbReference>
<dbReference type="GO" id="GO:0003991">
    <property type="term" value="F:acetylglutamate kinase activity"/>
    <property type="evidence" value="ECO:0007669"/>
    <property type="project" value="UniProtKB-EC"/>
</dbReference>
<keyword evidence="4" id="KW-0028">Amino-acid biosynthesis</keyword>
<evidence type="ECO:0000256" key="1">
    <source>
        <dbReference type="ARBA" id="ARBA00004828"/>
    </source>
</evidence>
<dbReference type="PIRSF" id="PIRSF000728">
    <property type="entry name" value="NAGK"/>
    <property type="match status" value="1"/>
</dbReference>
<evidence type="ECO:0000256" key="3">
    <source>
        <dbReference type="ARBA" id="ARBA00022571"/>
    </source>
</evidence>
<dbReference type="SUPFAM" id="SSF53633">
    <property type="entry name" value="Carbamate kinase-like"/>
    <property type="match status" value="1"/>
</dbReference>
<keyword evidence="6" id="KW-0547">Nucleotide-binding</keyword>